<evidence type="ECO:0000256" key="1">
    <source>
        <dbReference type="SAM" id="MobiDB-lite"/>
    </source>
</evidence>
<proteinExistence type="predicted"/>
<keyword evidence="3" id="KW-1185">Reference proteome</keyword>
<reference evidence="2 3" key="1">
    <citation type="submission" date="2013-08" db="EMBL/GenBank/DDBJ databases">
        <title>Genome sequencing of Cellulomonas bogoriensis 69B4.</title>
        <authorList>
            <person name="Chen F."/>
            <person name="Li Y."/>
            <person name="Wang G."/>
        </authorList>
    </citation>
    <scope>NUCLEOTIDE SEQUENCE [LARGE SCALE GENOMIC DNA]</scope>
    <source>
        <strain evidence="2 3">69B4</strain>
    </source>
</reference>
<name>A0A0A0C4Z6_9CELL</name>
<gene>
    <name evidence="2" type="ORF">N869_11035</name>
</gene>
<feature type="compositionally biased region" description="Low complexity" evidence="1">
    <location>
        <begin position="81"/>
        <end position="94"/>
    </location>
</feature>
<dbReference type="EMBL" id="AXCZ01000003">
    <property type="protein sequence ID" value="KGM14444.1"/>
    <property type="molecule type" value="Genomic_DNA"/>
</dbReference>
<accession>A0A0A0C4Z6</accession>
<organism evidence="2 3">
    <name type="scientific">Cellulomonas bogoriensis 69B4 = DSM 16987</name>
    <dbReference type="NCBI Taxonomy" id="1386082"/>
    <lineage>
        <taxon>Bacteria</taxon>
        <taxon>Bacillati</taxon>
        <taxon>Actinomycetota</taxon>
        <taxon>Actinomycetes</taxon>
        <taxon>Micrococcales</taxon>
        <taxon>Cellulomonadaceae</taxon>
        <taxon>Cellulomonas</taxon>
    </lineage>
</organism>
<dbReference type="OrthoDB" id="9802385at2"/>
<sequence length="94" mass="9969">MTECFQPGDLGWLSIELVAGPLDGQRYGDIPMLPAGAPDSISIPLGKDPKTAARAAYRRRDEVPGPDGAWLYDYAPEDPSSTETTAAQASTTSD</sequence>
<comment type="caution">
    <text evidence="2">The sequence shown here is derived from an EMBL/GenBank/DDBJ whole genome shotgun (WGS) entry which is preliminary data.</text>
</comment>
<dbReference type="RefSeq" id="WP_035056451.1">
    <property type="nucleotide sequence ID" value="NZ_AXCZ01000003.1"/>
</dbReference>
<dbReference type="Proteomes" id="UP000054314">
    <property type="component" value="Unassembled WGS sequence"/>
</dbReference>
<dbReference type="AlphaFoldDB" id="A0A0A0C4Z6"/>
<feature type="region of interest" description="Disordered" evidence="1">
    <location>
        <begin position="57"/>
        <end position="94"/>
    </location>
</feature>
<evidence type="ECO:0000313" key="3">
    <source>
        <dbReference type="Proteomes" id="UP000054314"/>
    </source>
</evidence>
<protein>
    <submittedName>
        <fullName evidence="2">Uncharacterized protein</fullName>
    </submittedName>
</protein>
<evidence type="ECO:0000313" key="2">
    <source>
        <dbReference type="EMBL" id="KGM14444.1"/>
    </source>
</evidence>